<dbReference type="STRING" id="1182542.W9Y7J3"/>
<keyword evidence="10" id="KW-1185">Reference proteome</keyword>
<dbReference type="SUPFAM" id="SSF57701">
    <property type="entry name" value="Zn2/Cys6 DNA-binding domain"/>
    <property type="match status" value="1"/>
</dbReference>
<feature type="compositionally biased region" description="Basic and acidic residues" evidence="7">
    <location>
        <begin position="141"/>
        <end position="150"/>
    </location>
</feature>
<comment type="caution">
    <text evidence="9">The sequence shown here is derived from an EMBL/GenBank/DDBJ whole genome shotgun (WGS) entry which is preliminary data.</text>
</comment>
<feature type="compositionally biased region" description="Pro residues" evidence="7">
    <location>
        <begin position="13"/>
        <end position="23"/>
    </location>
</feature>
<dbReference type="CDD" id="cd12148">
    <property type="entry name" value="fungal_TF_MHR"/>
    <property type="match status" value="1"/>
</dbReference>
<feature type="region of interest" description="Disordered" evidence="7">
    <location>
        <begin position="650"/>
        <end position="677"/>
    </location>
</feature>
<evidence type="ECO:0000256" key="2">
    <source>
        <dbReference type="ARBA" id="ARBA00022833"/>
    </source>
</evidence>
<dbReference type="Proteomes" id="UP000019478">
    <property type="component" value="Unassembled WGS sequence"/>
</dbReference>
<dbReference type="PANTHER" id="PTHR31944">
    <property type="entry name" value="HEME-RESPONSIVE ZINC FINGER TRANSCRIPTION FACTOR HAP1"/>
    <property type="match status" value="1"/>
</dbReference>
<dbReference type="GO" id="GO:0000978">
    <property type="term" value="F:RNA polymerase II cis-regulatory region sequence-specific DNA binding"/>
    <property type="evidence" value="ECO:0007669"/>
    <property type="project" value="TreeGrafter"/>
</dbReference>
<dbReference type="Pfam" id="PF00172">
    <property type="entry name" value="Zn_clus"/>
    <property type="match status" value="1"/>
</dbReference>
<sequence>MAETPSHVRSAPTPTPTPAPAPTKRPRPVISCLECRRKKLKCDRTHPCQQCLKTGRPARCEYQAGQEPELNAAYSAAVGIAYKRPRLEQAHFGVADSASDARDTFEHPRERRQGFSPAPVPVRRGVIEDLQERVARLEHALLSQDQRRSGSEGSVVISRTPHDSSPSRIFVDEDEAEAEAEHGPAVRAKMKPRFPDACSFLKKLHDNSGSADMVNLRTQLQCLHHAIETASQKRRNVPVSLGLLANQDHHRRLHLPPFHLCEKLAVHYFDNLEHCFRILHWPEFRDQLKVFFTDGLGEKACRFGFIPQLVGVLAIAASFGTHPEYDAGMSYPILQRPIALNFINEFLRGLRDRQRYLLPALQVKMLVLMLNWVVMDLKFPIDDLFRLNGELVRDALVMKMDQDPSTLPGVSVFQGELRRRCWMTIIECDLMLSILCKLPCLVPPYTAKHPQNVNDEEIFEGIEALPQSRPLEEWTDGLCQYVLSQSFPRRLAACKQMDSSSPGHAKFQDVLLHTRYLERALQELPPPLRFSYMGDQASKTPPRLMARMELDISIRRPLMHLYSCCASAPNAEHIQQEARAGFLQSCLMLTTFQDLFDPQFSEVNVPRPEGYWDFFYNVYRYELGQAMLGLCLEIKRFTCAARGQGLTSVTEGVETESTPAGSISAPLNGTPNHGKAARAPALPYTTANMMDSVKDTLDSMKRRLLHPGASFKDLVYFNVVLTSVLPDQPGQPKEMLMQQALQGLVHDCRAQLEQEHVPIPSAHEVFTRSLEQGSNPSQLSEALLGPKFDPTWADFPDLVLLDSPGSYELAPQEGS</sequence>
<dbReference type="PANTHER" id="PTHR31944:SF131">
    <property type="entry name" value="HEME-RESPONSIVE ZINC FINGER TRANSCRIPTION FACTOR HAP1"/>
    <property type="match status" value="1"/>
</dbReference>
<evidence type="ECO:0000313" key="9">
    <source>
        <dbReference type="EMBL" id="EXJ78344.1"/>
    </source>
</evidence>
<dbReference type="InterPro" id="IPR001138">
    <property type="entry name" value="Zn2Cys6_DnaBD"/>
</dbReference>
<feature type="region of interest" description="Disordered" evidence="7">
    <location>
        <begin position="141"/>
        <end position="169"/>
    </location>
</feature>
<dbReference type="SMART" id="SM00066">
    <property type="entry name" value="GAL4"/>
    <property type="match status" value="1"/>
</dbReference>
<dbReference type="InterPro" id="IPR036864">
    <property type="entry name" value="Zn2-C6_fun-type_DNA-bd_sf"/>
</dbReference>
<dbReference type="Gene3D" id="4.10.240.10">
    <property type="entry name" value="Zn(2)-C6 fungal-type DNA-binding domain"/>
    <property type="match status" value="1"/>
</dbReference>
<evidence type="ECO:0000256" key="3">
    <source>
        <dbReference type="ARBA" id="ARBA00023015"/>
    </source>
</evidence>
<dbReference type="CDD" id="cd00067">
    <property type="entry name" value="GAL4"/>
    <property type="match status" value="1"/>
</dbReference>
<dbReference type="GO" id="GO:0005634">
    <property type="term" value="C:nucleus"/>
    <property type="evidence" value="ECO:0007669"/>
    <property type="project" value="TreeGrafter"/>
</dbReference>
<dbReference type="GeneID" id="19173589"/>
<dbReference type="AlphaFoldDB" id="W9Y7J3"/>
<protein>
    <recommendedName>
        <fullName evidence="8">Zn(2)-C6 fungal-type domain-containing protein</fullName>
    </recommendedName>
</protein>
<organism evidence="9 10">
    <name type="scientific">Capronia epimyces CBS 606.96</name>
    <dbReference type="NCBI Taxonomy" id="1182542"/>
    <lineage>
        <taxon>Eukaryota</taxon>
        <taxon>Fungi</taxon>
        <taxon>Dikarya</taxon>
        <taxon>Ascomycota</taxon>
        <taxon>Pezizomycotina</taxon>
        <taxon>Eurotiomycetes</taxon>
        <taxon>Chaetothyriomycetidae</taxon>
        <taxon>Chaetothyriales</taxon>
        <taxon>Herpotrichiellaceae</taxon>
        <taxon>Capronia</taxon>
    </lineage>
</organism>
<dbReference type="HOGENOM" id="CLU_007091_0_2_1"/>
<evidence type="ECO:0000256" key="1">
    <source>
        <dbReference type="ARBA" id="ARBA00022723"/>
    </source>
</evidence>
<reference evidence="9 10" key="1">
    <citation type="submission" date="2013-03" db="EMBL/GenBank/DDBJ databases">
        <title>The Genome Sequence of Capronia epimyces CBS 606.96.</title>
        <authorList>
            <consortium name="The Broad Institute Genomics Platform"/>
            <person name="Cuomo C."/>
            <person name="de Hoog S."/>
            <person name="Gorbushina A."/>
            <person name="Walker B."/>
            <person name="Young S.K."/>
            <person name="Zeng Q."/>
            <person name="Gargeya S."/>
            <person name="Fitzgerald M."/>
            <person name="Haas B."/>
            <person name="Abouelleil A."/>
            <person name="Allen A.W."/>
            <person name="Alvarado L."/>
            <person name="Arachchi H.M."/>
            <person name="Berlin A.M."/>
            <person name="Chapman S.B."/>
            <person name="Gainer-Dewar J."/>
            <person name="Goldberg J."/>
            <person name="Griggs A."/>
            <person name="Gujja S."/>
            <person name="Hansen M."/>
            <person name="Howarth C."/>
            <person name="Imamovic A."/>
            <person name="Ireland A."/>
            <person name="Larimer J."/>
            <person name="McCowan C."/>
            <person name="Murphy C."/>
            <person name="Pearson M."/>
            <person name="Poon T.W."/>
            <person name="Priest M."/>
            <person name="Roberts A."/>
            <person name="Saif S."/>
            <person name="Shea T."/>
            <person name="Sisk P."/>
            <person name="Sykes S."/>
            <person name="Wortman J."/>
            <person name="Nusbaum C."/>
            <person name="Birren B."/>
        </authorList>
    </citation>
    <scope>NUCLEOTIDE SEQUENCE [LARGE SCALE GENOMIC DNA]</scope>
    <source>
        <strain evidence="9 10">CBS 606.96</strain>
    </source>
</reference>
<name>W9Y7J3_9EURO</name>
<evidence type="ECO:0000256" key="7">
    <source>
        <dbReference type="SAM" id="MobiDB-lite"/>
    </source>
</evidence>
<keyword evidence="1" id="KW-0479">Metal-binding</keyword>
<dbReference type="EMBL" id="AMGY01000009">
    <property type="protein sequence ID" value="EXJ78344.1"/>
    <property type="molecule type" value="Genomic_DNA"/>
</dbReference>
<dbReference type="OrthoDB" id="5414787at2759"/>
<proteinExistence type="predicted"/>
<evidence type="ECO:0000256" key="6">
    <source>
        <dbReference type="ARBA" id="ARBA00023242"/>
    </source>
</evidence>
<keyword evidence="4" id="KW-0238">DNA-binding</keyword>
<feature type="domain" description="Zn(2)-C6 fungal-type" evidence="8">
    <location>
        <begin position="31"/>
        <end position="62"/>
    </location>
</feature>
<accession>W9Y7J3</accession>
<feature type="region of interest" description="Disordered" evidence="7">
    <location>
        <begin position="1"/>
        <end position="27"/>
    </location>
</feature>
<feature type="compositionally biased region" description="Polar residues" evidence="7">
    <location>
        <begin position="659"/>
        <end position="671"/>
    </location>
</feature>
<keyword evidence="5" id="KW-0804">Transcription</keyword>
<dbReference type="RefSeq" id="XP_007737789.1">
    <property type="nucleotide sequence ID" value="XM_007739599.1"/>
</dbReference>
<keyword evidence="2" id="KW-0862">Zinc</keyword>
<gene>
    <name evidence="9" type="ORF">A1O3_09505</name>
</gene>
<dbReference type="GO" id="GO:0008270">
    <property type="term" value="F:zinc ion binding"/>
    <property type="evidence" value="ECO:0007669"/>
    <property type="project" value="InterPro"/>
</dbReference>
<evidence type="ECO:0000313" key="10">
    <source>
        <dbReference type="Proteomes" id="UP000019478"/>
    </source>
</evidence>
<evidence type="ECO:0000259" key="8">
    <source>
        <dbReference type="PROSITE" id="PS50048"/>
    </source>
</evidence>
<dbReference type="PROSITE" id="PS00463">
    <property type="entry name" value="ZN2_CY6_FUNGAL_1"/>
    <property type="match status" value="1"/>
</dbReference>
<dbReference type="GO" id="GO:0001228">
    <property type="term" value="F:DNA-binding transcription activator activity, RNA polymerase II-specific"/>
    <property type="evidence" value="ECO:0007669"/>
    <property type="project" value="TreeGrafter"/>
</dbReference>
<dbReference type="InterPro" id="IPR051430">
    <property type="entry name" value="Fungal_TF_Env_Response"/>
</dbReference>
<keyword evidence="3" id="KW-0805">Transcription regulation</keyword>
<evidence type="ECO:0000256" key="5">
    <source>
        <dbReference type="ARBA" id="ARBA00023163"/>
    </source>
</evidence>
<dbReference type="PROSITE" id="PS50048">
    <property type="entry name" value="ZN2_CY6_FUNGAL_2"/>
    <property type="match status" value="1"/>
</dbReference>
<dbReference type="eggNOG" id="ENOG502RJ72">
    <property type="taxonomic scope" value="Eukaryota"/>
</dbReference>
<evidence type="ECO:0000256" key="4">
    <source>
        <dbReference type="ARBA" id="ARBA00023125"/>
    </source>
</evidence>
<keyword evidence="6" id="KW-0539">Nucleus</keyword>